<dbReference type="OrthoDB" id="6401538at2"/>
<dbReference type="RefSeq" id="WP_062664349.1">
    <property type="nucleotide sequence ID" value="NZ_FIZX01000002.1"/>
</dbReference>
<dbReference type="SUPFAM" id="SSF158675">
    <property type="entry name" value="Sama2622-like"/>
    <property type="match status" value="1"/>
</dbReference>
<protein>
    <recommendedName>
        <fullName evidence="3">DUF3069 domain-containing protein</fullName>
    </recommendedName>
</protein>
<sequence>MSEQANQAQETVKLEDLSAELQQVIKYEQVPAELFTMLASIHEASESVVREAWDAMPASAQNILDNFEQFHALVSLSQSYAGLDFMQETQDMKFDDMDDEQTAEYKAVLLDKLLHNCVKDLVKQLKQARLKPAMKREFREIFTK</sequence>
<dbReference type="EMBL" id="FIZX01000002">
    <property type="protein sequence ID" value="CZF82132.1"/>
    <property type="molecule type" value="Genomic_DNA"/>
</dbReference>
<dbReference type="InterPro" id="IPR021422">
    <property type="entry name" value="DUF3069"/>
</dbReference>
<accession>A0A128F5T5</accession>
<dbReference type="Pfam" id="PF11269">
    <property type="entry name" value="DUF3069"/>
    <property type="match status" value="1"/>
</dbReference>
<evidence type="ECO:0008006" key="3">
    <source>
        <dbReference type="Google" id="ProtNLM"/>
    </source>
</evidence>
<reference evidence="2" key="1">
    <citation type="submission" date="2016-02" db="EMBL/GenBank/DDBJ databases">
        <authorList>
            <person name="Rodrigo-Torres Lidia"/>
            <person name="Arahal R.David."/>
        </authorList>
    </citation>
    <scope>NUCLEOTIDE SEQUENCE [LARGE SCALE GENOMIC DNA]</scope>
    <source>
        <strain evidence="2">CECT 9029</strain>
    </source>
</reference>
<evidence type="ECO:0000313" key="2">
    <source>
        <dbReference type="Proteomes" id="UP000071641"/>
    </source>
</evidence>
<organism evidence="1 2">
    <name type="scientific">Grimontia celer</name>
    <dbReference type="NCBI Taxonomy" id="1796497"/>
    <lineage>
        <taxon>Bacteria</taxon>
        <taxon>Pseudomonadati</taxon>
        <taxon>Pseudomonadota</taxon>
        <taxon>Gammaproteobacteria</taxon>
        <taxon>Vibrionales</taxon>
        <taxon>Vibrionaceae</taxon>
        <taxon>Grimontia</taxon>
    </lineage>
</organism>
<dbReference type="Proteomes" id="UP000071641">
    <property type="component" value="Unassembled WGS sequence"/>
</dbReference>
<evidence type="ECO:0000313" key="1">
    <source>
        <dbReference type="EMBL" id="CZF82132.1"/>
    </source>
</evidence>
<dbReference type="AlphaFoldDB" id="A0A128F5T5"/>
<name>A0A128F5T5_9GAMM</name>
<keyword evidence="2" id="KW-1185">Reference proteome</keyword>
<dbReference type="Gene3D" id="1.10.3440.10">
    <property type="entry name" value="Sama2622-like"/>
    <property type="match status" value="1"/>
</dbReference>
<gene>
    <name evidence="1" type="ORF">GCE9029_03045</name>
</gene>
<proteinExistence type="predicted"/>
<dbReference type="InterPro" id="IPR023132">
    <property type="entry name" value="Sama2622-like_sf"/>
</dbReference>